<dbReference type="Pfam" id="PF05970">
    <property type="entry name" value="PIF1"/>
    <property type="match status" value="1"/>
</dbReference>
<keyword evidence="1" id="KW-0234">DNA repair</keyword>
<name>A0A9K3LMT8_9STRA</name>
<protein>
    <recommendedName>
        <fullName evidence="1">ATP-dependent DNA helicase</fullName>
        <ecNumber evidence="1">5.6.2.3</ecNumber>
    </recommendedName>
</protein>
<dbReference type="Proteomes" id="UP000693970">
    <property type="component" value="Unassembled WGS sequence"/>
</dbReference>
<keyword evidence="1" id="KW-0067">ATP-binding</keyword>
<gene>
    <name evidence="3" type="ORF">IV203_037795</name>
</gene>
<comment type="catalytic activity">
    <reaction evidence="1">
        <text>ATP + H2O = ADP + phosphate + H(+)</text>
        <dbReference type="Rhea" id="RHEA:13065"/>
        <dbReference type="ChEBI" id="CHEBI:15377"/>
        <dbReference type="ChEBI" id="CHEBI:15378"/>
        <dbReference type="ChEBI" id="CHEBI:30616"/>
        <dbReference type="ChEBI" id="CHEBI:43474"/>
        <dbReference type="ChEBI" id="CHEBI:456216"/>
        <dbReference type="EC" id="5.6.2.3"/>
    </reaction>
</comment>
<dbReference type="EC" id="5.6.2.3" evidence="1"/>
<evidence type="ECO:0000313" key="4">
    <source>
        <dbReference type="Proteomes" id="UP000693970"/>
    </source>
</evidence>
<keyword evidence="1" id="KW-0233">DNA recombination</keyword>
<accession>A0A9K3LMT8</accession>
<feature type="domain" description="DNA helicase Pif1-like DEAD-box helicase" evidence="2">
    <location>
        <begin position="911"/>
        <end position="1074"/>
    </location>
</feature>
<dbReference type="GO" id="GO:0006281">
    <property type="term" value="P:DNA repair"/>
    <property type="evidence" value="ECO:0007669"/>
    <property type="project" value="UniProtKB-KW"/>
</dbReference>
<dbReference type="InterPro" id="IPR051055">
    <property type="entry name" value="PIF1_helicase"/>
</dbReference>
<dbReference type="PANTHER" id="PTHR47642">
    <property type="entry name" value="ATP-DEPENDENT DNA HELICASE"/>
    <property type="match status" value="1"/>
</dbReference>
<reference evidence="3" key="1">
    <citation type="journal article" date="2021" name="Sci. Rep.">
        <title>Diploid genomic architecture of Nitzschia inconspicua, an elite biomass production diatom.</title>
        <authorList>
            <person name="Oliver A."/>
            <person name="Podell S."/>
            <person name="Pinowska A."/>
            <person name="Traller J.C."/>
            <person name="Smith S.R."/>
            <person name="McClure R."/>
            <person name="Beliaev A."/>
            <person name="Bohutskyi P."/>
            <person name="Hill E.A."/>
            <person name="Rabines A."/>
            <person name="Zheng H."/>
            <person name="Allen L.Z."/>
            <person name="Kuo A."/>
            <person name="Grigoriev I.V."/>
            <person name="Allen A.E."/>
            <person name="Hazlebeck D."/>
            <person name="Allen E.E."/>
        </authorList>
    </citation>
    <scope>NUCLEOTIDE SEQUENCE</scope>
    <source>
        <strain evidence="3">Hildebrandi</strain>
    </source>
</reference>
<evidence type="ECO:0000259" key="2">
    <source>
        <dbReference type="Pfam" id="PF05970"/>
    </source>
</evidence>
<reference evidence="3" key="2">
    <citation type="submission" date="2021-04" db="EMBL/GenBank/DDBJ databases">
        <authorList>
            <person name="Podell S."/>
        </authorList>
    </citation>
    <scope>NUCLEOTIDE SEQUENCE</scope>
    <source>
        <strain evidence="3">Hildebrandi</strain>
    </source>
</reference>
<dbReference type="InterPro" id="IPR010285">
    <property type="entry name" value="DNA_helicase_pif1-like_DEAD"/>
</dbReference>
<dbReference type="GO" id="GO:0005524">
    <property type="term" value="F:ATP binding"/>
    <property type="evidence" value="ECO:0007669"/>
    <property type="project" value="UniProtKB-KW"/>
</dbReference>
<keyword evidence="1" id="KW-0378">Hydrolase</keyword>
<organism evidence="3 4">
    <name type="scientific">Nitzschia inconspicua</name>
    <dbReference type="NCBI Taxonomy" id="303405"/>
    <lineage>
        <taxon>Eukaryota</taxon>
        <taxon>Sar</taxon>
        <taxon>Stramenopiles</taxon>
        <taxon>Ochrophyta</taxon>
        <taxon>Bacillariophyta</taxon>
        <taxon>Bacillariophyceae</taxon>
        <taxon>Bacillariophycidae</taxon>
        <taxon>Bacillariales</taxon>
        <taxon>Bacillariaceae</taxon>
        <taxon>Nitzschia</taxon>
    </lineage>
</organism>
<keyword evidence="1" id="KW-0227">DNA damage</keyword>
<evidence type="ECO:0000256" key="1">
    <source>
        <dbReference type="RuleBase" id="RU363044"/>
    </source>
</evidence>
<comment type="cofactor">
    <cofactor evidence="1">
        <name>Mg(2+)</name>
        <dbReference type="ChEBI" id="CHEBI:18420"/>
    </cofactor>
</comment>
<keyword evidence="4" id="KW-1185">Reference proteome</keyword>
<proteinExistence type="inferred from homology"/>
<dbReference type="GO" id="GO:0016787">
    <property type="term" value="F:hydrolase activity"/>
    <property type="evidence" value="ECO:0007669"/>
    <property type="project" value="UniProtKB-KW"/>
</dbReference>
<dbReference type="GO" id="GO:0000723">
    <property type="term" value="P:telomere maintenance"/>
    <property type="evidence" value="ECO:0007669"/>
    <property type="project" value="InterPro"/>
</dbReference>
<sequence length="1213" mass="137274">MRAVTGSMAHGMETAMKARQKMFAMIASLGLPCVLFTITPEDGINFRVKVMAGGDTGCEKPPGMSSSEETLRKFLSECQAIRVEYPGLCAVDFENVIRITIKYFLGWDCKKRSNIPGCVFFGDLDGWTFAVEEQGRKTLHAHFLLWVKDWKTMFQGLDTIKGQQNFERKLRAYVDAVMSTHMHGKNPRYIPNVCENGCQSLSVGIEKYLQCSIQDFRELRTKDGETSFGKKNLLQCPSCHAKASSENLVLQTLRSYYGDAAIDENDKLWSSSQSMSKSRLLMEMKLVHELLPPRSDFQLNTRRYNPSSEIKFIVSALRNLHKSKHHTSCFKKGWECRMKIPSSGTFETLVLFDDKSTKWFDWKGNDISRPLSICVPKRAHADAFVNVHNQFTSTIFGCNNNVIAGVDGGGVMYCTCYISKSTEKEDSDHFALAAKNMAKKMQKKMEEKMVIENVEEEEEASSIGLKSMIGAVLMATKGHKIAAPMASFLIRNTSRFHYSHSFSYVNIGSFFKDVHEDFNISSNGKGGVLFKSSVANYLYRPKELENTCVYDFFAKYSARKPTKKSYNWAAPHPSKNHLKMKLLKRECVPVVNFLDFVDTKNFNGHDIFSSNIEEISIEERAYMEEQARKCCLLVVLFLPFRNVHLDLKLNGSYLLKWRKEKWDGRISKYHEDVLSNVQECKNSLNGGRPLDMIERFSFKPSIPSKSTEAIDLAEENTDDAMNEAIDELLFCASAKMESGYEFRDKDGHFQCQSILTTCHGSLMCGKNLVVCPNVSSSEQVIVIETPGEQIMTETSENERDIVMRTTNEMLHTCALNALALKVVKRIIDKNGNTIDMEVNGTLENVRQFADMSFSDDVYQKKSFEIITCAFINQLYKQSEQCAEETCKFHTDKQSTSKRRRFSNARDKIELATGHKQLIGFLSGAGGTGKSHVIRTVCLYAQKLCQALHVVFDKRTIVVTALTGAAAVSINGETTAKAFALKRKVQDELDEFRNTYLVVVDEISFASIEDMELLNDKMKEILDKPLQPFGGVPIVFCGDFAQLSPVGGIPLYNEDNGVVWRDFVNVFMELKNNHRFNGDPNWGKLLGKFRDIGLTTDEVALINTRVVGTPNGPKERSIPFDAVYATKTNIDRMAINDAIFAKHLVQTHFKVPEIDPPMHTLCIKAGNLRFHVRGTRREYRLMETQAQDIIYAAVGEAHVKDQHKKYLDQLPRKA</sequence>
<keyword evidence="1" id="KW-0547">Nucleotide-binding</keyword>
<keyword evidence="1 3" id="KW-0347">Helicase</keyword>
<comment type="caution">
    <text evidence="3">The sequence shown here is derived from an EMBL/GenBank/DDBJ whole genome shotgun (WGS) entry which is preliminary data.</text>
</comment>
<evidence type="ECO:0000313" key="3">
    <source>
        <dbReference type="EMBL" id="KAG7364593.1"/>
    </source>
</evidence>
<dbReference type="GO" id="GO:0043139">
    <property type="term" value="F:5'-3' DNA helicase activity"/>
    <property type="evidence" value="ECO:0007669"/>
    <property type="project" value="UniProtKB-EC"/>
</dbReference>
<dbReference type="AlphaFoldDB" id="A0A9K3LMT8"/>
<dbReference type="EMBL" id="JAGRRH010000009">
    <property type="protein sequence ID" value="KAG7364593.1"/>
    <property type="molecule type" value="Genomic_DNA"/>
</dbReference>
<dbReference type="OrthoDB" id="124644at2759"/>
<dbReference type="GO" id="GO:0006310">
    <property type="term" value="P:DNA recombination"/>
    <property type="evidence" value="ECO:0007669"/>
    <property type="project" value="UniProtKB-KW"/>
</dbReference>
<comment type="similarity">
    <text evidence="1">Belongs to the helicase family.</text>
</comment>